<evidence type="ECO:0000313" key="3">
    <source>
        <dbReference type="Proteomes" id="UP001189429"/>
    </source>
</evidence>
<dbReference type="EMBL" id="CAUYUJ010017594">
    <property type="protein sequence ID" value="CAK0876095.1"/>
    <property type="molecule type" value="Genomic_DNA"/>
</dbReference>
<comment type="caution">
    <text evidence="2">The sequence shown here is derived from an EMBL/GenBank/DDBJ whole genome shotgun (WGS) entry which is preliminary data.</text>
</comment>
<evidence type="ECO:0000256" key="1">
    <source>
        <dbReference type="SAM" id="MobiDB-lite"/>
    </source>
</evidence>
<feature type="compositionally biased region" description="Low complexity" evidence="1">
    <location>
        <begin position="139"/>
        <end position="153"/>
    </location>
</feature>
<gene>
    <name evidence="2" type="ORF">PCOR1329_LOCUS60589</name>
</gene>
<sequence>DARRADRAGPRHLQQPDQRQRQGWRHGAGRRVACTAAGRRPEADVGDIRGAAALPRRRPGGGGAGADGGRVRGARRGVLLPGGGRIRTGGGHEERHRVGAEDVQPGTRALRRLLRLDGPRLPGGRRRGAGGALERARRAAGARPQRPLLPAAGDPLPSGGQAGLGRRVAPPCGGAWCRRALGVRRPDRGLGRQRGHPAGRDVAGQDAGARAVAAAHRVDGEAELVLRQLASARPAAPLRLPSRKRCMLC</sequence>
<feature type="compositionally biased region" description="Gly residues" evidence="1">
    <location>
        <begin position="80"/>
        <end position="89"/>
    </location>
</feature>
<evidence type="ECO:0000313" key="2">
    <source>
        <dbReference type="EMBL" id="CAK0876095.1"/>
    </source>
</evidence>
<protein>
    <submittedName>
        <fullName evidence="2">Uncharacterized protein</fullName>
    </submittedName>
</protein>
<proteinExistence type="predicted"/>
<feature type="compositionally biased region" description="Basic and acidic residues" evidence="1">
    <location>
        <begin position="90"/>
        <end position="100"/>
    </location>
</feature>
<dbReference type="Proteomes" id="UP001189429">
    <property type="component" value="Unassembled WGS sequence"/>
</dbReference>
<accession>A0ABN9VV14</accession>
<keyword evidence="3" id="KW-1185">Reference proteome</keyword>
<reference evidence="2" key="1">
    <citation type="submission" date="2023-10" db="EMBL/GenBank/DDBJ databases">
        <authorList>
            <person name="Chen Y."/>
            <person name="Shah S."/>
            <person name="Dougan E. K."/>
            <person name="Thang M."/>
            <person name="Chan C."/>
        </authorList>
    </citation>
    <scope>NUCLEOTIDE SEQUENCE [LARGE SCALE GENOMIC DNA]</scope>
</reference>
<feature type="non-terminal residue" evidence="2">
    <location>
        <position position="1"/>
    </location>
</feature>
<feature type="region of interest" description="Disordered" evidence="1">
    <location>
        <begin position="1"/>
        <end position="102"/>
    </location>
</feature>
<feature type="region of interest" description="Disordered" evidence="1">
    <location>
        <begin position="118"/>
        <end position="154"/>
    </location>
</feature>
<organism evidence="2 3">
    <name type="scientific">Prorocentrum cordatum</name>
    <dbReference type="NCBI Taxonomy" id="2364126"/>
    <lineage>
        <taxon>Eukaryota</taxon>
        <taxon>Sar</taxon>
        <taxon>Alveolata</taxon>
        <taxon>Dinophyceae</taxon>
        <taxon>Prorocentrales</taxon>
        <taxon>Prorocentraceae</taxon>
        <taxon>Prorocentrum</taxon>
    </lineage>
</organism>
<name>A0ABN9VV14_9DINO</name>